<name>A0A2P6NVX8_9EUKA</name>
<comment type="subunit">
    <text evidence="4">Component of the proteasome complex.</text>
</comment>
<evidence type="ECO:0000313" key="6">
    <source>
        <dbReference type="Proteomes" id="UP000241769"/>
    </source>
</evidence>
<dbReference type="PROSITE" id="PS51476">
    <property type="entry name" value="PROTEASOME_BETA_2"/>
    <property type="match status" value="1"/>
</dbReference>
<dbReference type="InterPro" id="IPR001353">
    <property type="entry name" value="Proteasome_sua/b"/>
</dbReference>
<accession>A0A2P6NVX8</accession>
<evidence type="ECO:0000256" key="4">
    <source>
        <dbReference type="RuleBase" id="RU004203"/>
    </source>
</evidence>
<dbReference type="GO" id="GO:0010498">
    <property type="term" value="P:proteasomal protein catabolic process"/>
    <property type="evidence" value="ECO:0007669"/>
    <property type="project" value="InterPro"/>
</dbReference>
<keyword evidence="2 4" id="KW-0647">Proteasome</keyword>
<dbReference type="InterPro" id="IPR029055">
    <property type="entry name" value="Ntn_hydrolases_N"/>
</dbReference>
<dbReference type="Pfam" id="PF00227">
    <property type="entry name" value="Proteasome"/>
    <property type="match status" value="1"/>
</dbReference>
<dbReference type="InterPro" id="IPR023333">
    <property type="entry name" value="Proteasome_suB-type"/>
</dbReference>
<keyword evidence="1 4" id="KW-0963">Cytoplasm</keyword>
<dbReference type="InParanoid" id="A0A2P6NVX8"/>
<evidence type="ECO:0000256" key="1">
    <source>
        <dbReference type="ARBA" id="ARBA00022490"/>
    </source>
</evidence>
<comment type="caution">
    <text evidence="5">The sequence shown here is derived from an EMBL/GenBank/DDBJ whole genome shotgun (WGS) entry which is preliminary data.</text>
</comment>
<keyword evidence="6" id="KW-1185">Reference proteome</keyword>
<comment type="similarity">
    <text evidence="4">Belongs to the peptidase T1B family.</text>
</comment>
<dbReference type="STRING" id="1890364.A0A2P6NVX8"/>
<dbReference type="PANTHER" id="PTHR32194">
    <property type="entry name" value="METALLOPROTEASE TLDD"/>
    <property type="match status" value="1"/>
</dbReference>
<keyword evidence="3 4" id="KW-0539">Nucleus</keyword>
<gene>
    <name evidence="5" type="ORF">PROFUN_04206</name>
</gene>
<dbReference type="SUPFAM" id="SSF56235">
    <property type="entry name" value="N-terminal nucleophile aminohydrolases (Ntn hydrolases)"/>
    <property type="match status" value="1"/>
</dbReference>
<comment type="subcellular location">
    <subcellularLocation>
        <location evidence="4">Cytoplasm</location>
    </subcellularLocation>
    <subcellularLocation>
        <location evidence="4">Nucleus</location>
    </subcellularLocation>
</comment>
<evidence type="ECO:0000313" key="5">
    <source>
        <dbReference type="EMBL" id="PRP88115.1"/>
    </source>
</evidence>
<dbReference type="FunCoup" id="A0A2P6NVX8">
    <property type="interactions" value="828"/>
</dbReference>
<sequence>MGDSLIGFTGEGYTLLASTANVARSVVVMKKREDKILPLDQFKILGASGDNGDRAHFTEFIKRNMQLYELRLGYPLTTHGAANFTRGEIATALRQRPYQVNMLLGGYDADVGSSLYFLDYMGALHKQDYATQGYAGYFTLSLLDKEWKKGLTLDQGKELLKKCIEQLRVRFVLDTSQWTIKYVDSQGVHEYQV</sequence>
<dbReference type="CDD" id="cd03758">
    <property type="entry name" value="proteasome_beta_type_2"/>
    <property type="match status" value="1"/>
</dbReference>
<dbReference type="OrthoDB" id="268428at2759"/>
<dbReference type="InterPro" id="IPR035206">
    <property type="entry name" value="Proteasome_beta2"/>
</dbReference>
<dbReference type="AlphaFoldDB" id="A0A2P6NVX8"/>
<evidence type="ECO:0000256" key="2">
    <source>
        <dbReference type="ARBA" id="ARBA00022942"/>
    </source>
</evidence>
<protein>
    <recommendedName>
        <fullName evidence="4">Proteasome subunit beta</fullName>
    </recommendedName>
</protein>
<dbReference type="GO" id="GO:0005839">
    <property type="term" value="C:proteasome core complex"/>
    <property type="evidence" value="ECO:0007669"/>
    <property type="project" value="InterPro"/>
</dbReference>
<comment type="function">
    <text evidence="4">Component of the proteasome, a multicatalytic proteinase complex which is characterized by its ability to cleave peptides with Arg, Phe, Tyr, Leu, and Glu adjacent to the leaving group at neutral or slightly basic pH. The proteasome has an ATP-dependent proteolytic activity.</text>
</comment>
<organism evidence="5 6">
    <name type="scientific">Planoprotostelium fungivorum</name>
    <dbReference type="NCBI Taxonomy" id="1890364"/>
    <lineage>
        <taxon>Eukaryota</taxon>
        <taxon>Amoebozoa</taxon>
        <taxon>Evosea</taxon>
        <taxon>Variosea</taxon>
        <taxon>Cavosteliida</taxon>
        <taxon>Cavosteliaceae</taxon>
        <taxon>Planoprotostelium</taxon>
    </lineage>
</organism>
<dbReference type="Gene3D" id="3.60.20.10">
    <property type="entry name" value="Glutamine Phosphoribosylpyrophosphate, subunit 1, domain 1"/>
    <property type="match status" value="1"/>
</dbReference>
<dbReference type="PANTHER" id="PTHR32194:SF2">
    <property type="entry name" value="PROTEASOME SUBUNIT BETA TYPE-1"/>
    <property type="match status" value="1"/>
</dbReference>
<dbReference type="Proteomes" id="UP000241769">
    <property type="component" value="Unassembled WGS sequence"/>
</dbReference>
<dbReference type="GO" id="GO:0005634">
    <property type="term" value="C:nucleus"/>
    <property type="evidence" value="ECO:0007669"/>
    <property type="project" value="UniProtKB-SubCell"/>
</dbReference>
<reference evidence="5 6" key="1">
    <citation type="journal article" date="2018" name="Genome Biol. Evol.">
        <title>Multiple Roots of Fruiting Body Formation in Amoebozoa.</title>
        <authorList>
            <person name="Hillmann F."/>
            <person name="Forbes G."/>
            <person name="Novohradska S."/>
            <person name="Ferling I."/>
            <person name="Riege K."/>
            <person name="Groth M."/>
            <person name="Westermann M."/>
            <person name="Marz M."/>
            <person name="Spaller T."/>
            <person name="Winckler T."/>
            <person name="Schaap P."/>
            <person name="Glockner G."/>
        </authorList>
    </citation>
    <scope>NUCLEOTIDE SEQUENCE [LARGE SCALE GENOMIC DNA]</scope>
    <source>
        <strain evidence="5 6">Jena</strain>
    </source>
</reference>
<evidence type="ECO:0000256" key="3">
    <source>
        <dbReference type="ARBA" id="ARBA00023242"/>
    </source>
</evidence>
<dbReference type="EMBL" id="MDYQ01000014">
    <property type="protein sequence ID" value="PRP88115.1"/>
    <property type="molecule type" value="Genomic_DNA"/>
</dbReference>
<dbReference type="GO" id="GO:0005737">
    <property type="term" value="C:cytoplasm"/>
    <property type="evidence" value="ECO:0007669"/>
    <property type="project" value="UniProtKB-SubCell"/>
</dbReference>
<proteinExistence type="inferred from homology"/>